<dbReference type="EMBL" id="JARGDH010000023">
    <property type="protein sequence ID" value="KAL0265492.1"/>
    <property type="molecule type" value="Genomic_DNA"/>
</dbReference>
<dbReference type="SUPFAM" id="SSF52540">
    <property type="entry name" value="P-loop containing nucleoside triphosphate hydrolases"/>
    <property type="match status" value="1"/>
</dbReference>
<comment type="similarity">
    <text evidence="1">Belongs to the ABC transporter superfamily.</text>
</comment>
<dbReference type="PANTHER" id="PTHR24220:SF689">
    <property type="entry name" value="LIPOPROTEIN-RELEASING SYSTEM ATP-BINDING PROTEIN LOLD"/>
    <property type="match status" value="1"/>
</dbReference>
<dbReference type="AlphaFoldDB" id="A0AAW2H709"/>
<dbReference type="GO" id="GO:0005524">
    <property type="term" value="F:ATP binding"/>
    <property type="evidence" value="ECO:0007669"/>
    <property type="project" value="InterPro"/>
</dbReference>
<dbReference type="InterPro" id="IPR015854">
    <property type="entry name" value="ABC_transpr_LolD-like"/>
</dbReference>
<dbReference type="InterPro" id="IPR027417">
    <property type="entry name" value="P-loop_NTPase"/>
</dbReference>
<evidence type="ECO:0000256" key="1">
    <source>
        <dbReference type="ARBA" id="ARBA00005417"/>
    </source>
</evidence>
<reference evidence="3" key="1">
    <citation type="journal article" date="2024" name="Gigascience">
        <title>Chromosome-level genome of the poultry shaft louse Menopon gallinae provides insight into the host-switching and adaptive evolution of parasitic lice.</title>
        <authorList>
            <person name="Xu Y."/>
            <person name="Ma L."/>
            <person name="Liu S."/>
            <person name="Liang Y."/>
            <person name="Liu Q."/>
            <person name="He Z."/>
            <person name="Tian L."/>
            <person name="Duan Y."/>
            <person name="Cai W."/>
            <person name="Li H."/>
            <person name="Song F."/>
        </authorList>
    </citation>
    <scope>NUCLEOTIDE SEQUENCE</scope>
    <source>
        <strain evidence="3">Cailab_2023a</strain>
    </source>
</reference>
<proteinExistence type="inferred from homology"/>
<accession>A0AAW2H709</accession>
<dbReference type="InterPro" id="IPR003439">
    <property type="entry name" value="ABC_transporter-like_ATP-bd"/>
</dbReference>
<name>A0AAW2H709_9NEOP</name>
<dbReference type="GO" id="GO:0005886">
    <property type="term" value="C:plasma membrane"/>
    <property type="evidence" value="ECO:0007669"/>
    <property type="project" value="TreeGrafter"/>
</dbReference>
<comment type="caution">
    <text evidence="3">The sequence shown here is derived from an EMBL/GenBank/DDBJ whole genome shotgun (WGS) entry which is preliminary data.</text>
</comment>
<protein>
    <recommendedName>
        <fullName evidence="2">ABC transporter domain-containing protein</fullName>
    </recommendedName>
</protein>
<organism evidence="3">
    <name type="scientific">Menopon gallinae</name>
    <name type="common">poultry shaft louse</name>
    <dbReference type="NCBI Taxonomy" id="328185"/>
    <lineage>
        <taxon>Eukaryota</taxon>
        <taxon>Metazoa</taxon>
        <taxon>Ecdysozoa</taxon>
        <taxon>Arthropoda</taxon>
        <taxon>Hexapoda</taxon>
        <taxon>Insecta</taxon>
        <taxon>Pterygota</taxon>
        <taxon>Neoptera</taxon>
        <taxon>Paraneoptera</taxon>
        <taxon>Psocodea</taxon>
        <taxon>Troctomorpha</taxon>
        <taxon>Phthiraptera</taxon>
        <taxon>Amblycera</taxon>
        <taxon>Menoponidae</taxon>
        <taxon>Menopon</taxon>
    </lineage>
</organism>
<dbReference type="Pfam" id="PF00005">
    <property type="entry name" value="ABC_tran"/>
    <property type="match status" value="1"/>
</dbReference>
<gene>
    <name evidence="3" type="ORF">PYX00_010995</name>
</gene>
<evidence type="ECO:0000259" key="2">
    <source>
        <dbReference type="Pfam" id="PF00005"/>
    </source>
</evidence>
<dbReference type="GO" id="GO:0016887">
    <property type="term" value="F:ATP hydrolysis activity"/>
    <property type="evidence" value="ECO:0007669"/>
    <property type="project" value="InterPro"/>
</dbReference>
<dbReference type="Gene3D" id="3.40.50.300">
    <property type="entry name" value="P-loop containing nucleotide triphosphate hydrolases"/>
    <property type="match status" value="1"/>
</dbReference>
<dbReference type="PANTHER" id="PTHR24220">
    <property type="entry name" value="IMPORT ATP-BINDING PROTEIN"/>
    <property type="match status" value="1"/>
</dbReference>
<dbReference type="GO" id="GO:0022857">
    <property type="term" value="F:transmembrane transporter activity"/>
    <property type="evidence" value="ECO:0007669"/>
    <property type="project" value="TreeGrafter"/>
</dbReference>
<feature type="domain" description="ABC transporter" evidence="2">
    <location>
        <begin position="13"/>
        <end position="62"/>
    </location>
</feature>
<sequence>MIPALIAGKFEKKRALSLLERVGLLERVHHYPHQLSGGEQQRVALARSLINQPALLLADEPTGNLDAENALQVQKLLCHLQKEQGLTLVVVTHDQKWAQSADKRYRLEETQLLSY</sequence>
<evidence type="ECO:0000313" key="3">
    <source>
        <dbReference type="EMBL" id="KAL0265492.1"/>
    </source>
</evidence>